<reference evidence="4" key="1">
    <citation type="submission" date="2017-02" db="UniProtKB">
        <authorList>
            <consortium name="WormBaseParasite"/>
        </authorList>
    </citation>
    <scope>IDENTIFICATION</scope>
</reference>
<keyword evidence="3" id="KW-1185">Reference proteome</keyword>
<dbReference type="AlphaFoldDB" id="A0A0N4ZQH2"/>
<accession>A0A0N4ZQH2</accession>
<evidence type="ECO:0000313" key="4">
    <source>
        <dbReference type="WBParaSite" id="PTRK_0001077000.1"/>
    </source>
</evidence>
<feature type="transmembrane region" description="Helical" evidence="1">
    <location>
        <begin position="584"/>
        <end position="605"/>
    </location>
</feature>
<keyword evidence="1" id="KW-0812">Transmembrane</keyword>
<feature type="signal peptide" evidence="2">
    <location>
        <begin position="1"/>
        <end position="21"/>
    </location>
</feature>
<name>A0A0N4ZQH2_PARTI</name>
<dbReference type="WBParaSite" id="PTRK_0001077000.1">
    <property type="protein sequence ID" value="PTRK_0001077000.1"/>
    <property type="gene ID" value="PTRK_0001077000"/>
</dbReference>
<feature type="chain" id="PRO_5005892125" evidence="2">
    <location>
        <begin position="22"/>
        <end position="664"/>
    </location>
</feature>
<dbReference type="Proteomes" id="UP000038045">
    <property type="component" value="Unplaced"/>
</dbReference>
<proteinExistence type="predicted"/>
<keyword evidence="1" id="KW-0472">Membrane</keyword>
<evidence type="ECO:0000256" key="2">
    <source>
        <dbReference type="SAM" id="SignalP"/>
    </source>
</evidence>
<keyword evidence="2" id="KW-0732">Signal</keyword>
<evidence type="ECO:0000256" key="1">
    <source>
        <dbReference type="SAM" id="Phobius"/>
    </source>
</evidence>
<evidence type="ECO:0000313" key="3">
    <source>
        <dbReference type="Proteomes" id="UP000038045"/>
    </source>
</evidence>
<organism evidence="3 4">
    <name type="scientific">Parastrongyloides trichosuri</name>
    <name type="common">Possum-specific nematode worm</name>
    <dbReference type="NCBI Taxonomy" id="131310"/>
    <lineage>
        <taxon>Eukaryota</taxon>
        <taxon>Metazoa</taxon>
        <taxon>Ecdysozoa</taxon>
        <taxon>Nematoda</taxon>
        <taxon>Chromadorea</taxon>
        <taxon>Rhabditida</taxon>
        <taxon>Tylenchina</taxon>
        <taxon>Panagrolaimomorpha</taxon>
        <taxon>Strongyloidoidea</taxon>
        <taxon>Strongyloididae</taxon>
        <taxon>Parastrongyloides</taxon>
    </lineage>
</organism>
<sequence length="664" mass="77683">MNIYPLLVILLFNFTYQLSTANVGLKTIVKSKKHRKELNKPKTTNVLPAIPTTSEIKEYNDLRPFLSPLNYKKGIKKNLTVNKLVVKLNSSTTTKNGVPTIINYLINITNVNIMINKTKKIYVDTVKFQCSYYSCDVGPSLRIYNDSKIQLDSYYLYIMVFVDSFRISLGRITYKKLYFPLFYCPSKYWIKFSNETYFVPDESLKEIENLNKDKKKNYLVPIFWQKDYSEFFMCGVLKQTNLPDISVGYDVVTIPNKAKLRAYNNITSKKCKDKGYNKTFGYTDVLYNYNSTRSIRKINDTNFNVYFGELLYFYKYHDEIQKFLPELKVIRPGCVLIAPKTFPGNETLIIPSISNLNGTKVSKKNNIIYYTVKSKDYGKIIYGKCKVSEKNFTNISYTDYYSNAMELKMAQQVNDSAKGILYVNEVKFLKTTLDNFGLYVCKIGRTSNSFKNVIIKTKSLYVLPENEYLFHLQTIDIKEKNLEQSLCRKSFGNFSLLKKFQIRFDDKNKENIEINLSRFKSVDEALFKYSTQRFSTTINVTCIYKTIANTNFKTNQKYAYFIHPRTMTRDYFIRDFNLKEKMCITISVVVCIVSIISFIGIIYVYRKIKSRSAYNERILRRDKPTTVTVYERTYDYLDDLKKSESDKSITNIASITSRGYKTTY</sequence>
<protein>
    <submittedName>
        <fullName evidence="4">Ig-like domain-containing protein</fullName>
    </submittedName>
</protein>
<keyword evidence="1" id="KW-1133">Transmembrane helix</keyword>